<dbReference type="SUPFAM" id="SSF54928">
    <property type="entry name" value="RNA-binding domain, RBD"/>
    <property type="match status" value="1"/>
</dbReference>
<sequence>MRPRNDHCTEIHYIPLMAIIPRRDLYFAMKYWEHPNYRRVREGIEEEAQRTLYISNLPHRLFQPQLKKFLRGFNYLRCEWQPGDIYAILVFENLEEATRAYNELSGRKLSRSAVWLSWKIPNTIVYIMNINSRTPTTRIHKLLQGYRLYGSLVRRPHMMIAAFRNPEEAEIAVSRLQGTSVDGELLQFSILRGQHASEFVGYDRSLSCYLCLRTLRSGARTMSITATPPLALSLAVESPIYYELSFNLGENPQITLHDSRVLPAVTSHDIALRIRFAGHAAVERGPHGGANHFFRLMETFREDMASSGGIMDIGVVLEDPLDALKVENFFGESVPPASRVIPGTGEESQPYHGGTAGESSGIRESRKQRGNVLYSSAFNKPESSRRASVGSMSNPPPTRPGANGVPLGRGVHRKSNPHDSANTKGPEDERMLPIGLTEPQRPLLRYLPPNPGGTSGVSAFSDPQLKVRQFPFFSSQPTTSIMRPLVFGQRQPGSHVFSGGGENTLMGILKGSENNVKGHGDSEGIVEAIEGQEVNTLPEQMNGEGNRFFLPEAQINKKSSSDSASSSWSFLHRSYNSQAISSSSSASVGSVGESVTQAFGQMQYTDDSDSEATESAPAEIVDLTVDNNQKGRKSDKSGNLRRERRNIPIVDSSDDDGQSELESRSARSRRERAARRKRRSKRKEKVASDESMASENEEEQPVVERKRHKSRKKGKGKEIAHSDESMEFQSEQDEPGPSKPRKKSSKHKKSPKQVEPVSDYESPTPLKGKKKKKKKRAEEVEEVQEASDVDMDASDPPTKRTRKKRRGRQSSASESEDAIQPPIQGISETHVARGRSPSRHRQATTTTTTSATDPKTKKRKRSPTPSSSPTPTPIPSPPPANLSPSPARPGESMDAAFRRREIEKEIHRINLQQHELSVRESGLKHELKELRYQSRVEADVQGMTYANCVCSACGEYGHNRSNRGRCKRHPKYRDWYPDR</sequence>
<dbReference type="CDD" id="cd00590">
    <property type="entry name" value="RRM_SF"/>
    <property type="match status" value="1"/>
</dbReference>
<protein>
    <recommendedName>
        <fullName evidence="2">RRM domain-containing protein</fullName>
    </recommendedName>
</protein>
<dbReference type="Gene3D" id="3.30.70.330">
    <property type="match status" value="2"/>
</dbReference>
<evidence type="ECO:0000256" key="1">
    <source>
        <dbReference type="SAM" id="MobiDB-lite"/>
    </source>
</evidence>
<dbReference type="Proteomes" id="UP000276215">
    <property type="component" value="Unassembled WGS sequence"/>
</dbReference>
<feature type="domain" description="RRM" evidence="2">
    <location>
        <begin position="124"/>
        <end position="189"/>
    </location>
</feature>
<feature type="region of interest" description="Disordered" evidence="1">
    <location>
        <begin position="337"/>
        <end position="434"/>
    </location>
</feature>
<feature type="region of interest" description="Disordered" evidence="1">
    <location>
        <begin position="604"/>
        <end position="896"/>
    </location>
</feature>
<proteinExistence type="predicted"/>
<organism evidence="3 4">
    <name type="scientific">Choiromyces venosus 120613-1</name>
    <dbReference type="NCBI Taxonomy" id="1336337"/>
    <lineage>
        <taxon>Eukaryota</taxon>
        <taxon>Fungi</taxon>
        <taxon>Dikarya</taxon>
        <taxon>Ascomycota</taxon>
        <taxon>Pezizomycotina</taxon>
        <taxon>Pezizomycetes</taxon>
        <taxon>Pezizales</taxon>
        <taxon>Tuberaceae</taxon>
        <taxon>Choiromyces</taxon>
    </lineage>
</organism>
<feature type="compositionally biased region" description="Basic residues" evidence="1">
    <location>
        <begin position="666"/>
        <end position="684"/>
    </location>
</feature>
<feature type="domain" description="RRM" evidence="2">
    <location>
        <begin position="51"/>
        <end position="117"/>
    </location>
</feature>
<dbReference type="OrthoDB" id="5400599at2759"/>
<feature type="compositionally biased region" description="Basic and acidic residues" evidence="1">
    <location>
        <begin position="632"/>
        <end position="641"/>
    </location>
</feature>
<feature type="compositionally biased region" description="Basic residues" evidence="1">
    <location>
        <begin position="739"/>
        <end position="751"/>
    </location>
</feature>
<gene>
    <name evidence="3" type="ORF">L873DRAFT_1773984</name>
</gene>
<feature type="compositionally biased region" description="Acidic residues" evidence="1">
    <location>
        <begin position="779"/>
        <end position="793"/>
    </location>
</feature>
<feature type="compositionally biased region" description="Basic residues" evidence="1">
    <location>
        <begin position="832"/>
        <end position="842"/>
    </location>
</feature>
<evidence type="ECO:0000313" key="3">
    <source>
        <dbReference type="EMBL" id="RPA95825.1"/>
    </source>
</evidence>
<feature type="compositionally biased region" description="Pro residues" evidence="1">
    <location>
        <begin position="866"/>
        <end position="881"/>
    </location>
</feature>
<dbReference type="AlphaFoldDB" id="A0A3N4JC45"/>
<feature type="compositionally biased region" description="Basic residues" evidence="1">
    <location>
        <begin position="799"/>
        <end position="808"/>
    </location>
</feature>
<name>A0A3N4JC45_9PEZI</name>
<dbReference type="InterPro" id="IPR000504">
    <property type="entry name" value="RRM_dom"/>
</dbReference>
<dbReference type="SMART" id="SM00360">
    <property type="entry name" value="RRM"/>
    <property type="match status" value="2"/>
</dbReference>
<accession>A0A3N4JC45</accession>
<reference evidence="3 4" key="1">
    <citation type="journal article" date="2018" name="Nat. Ecol. Evol.">
        <title>Pezizomycetes genomes reveal the molecular basis of ectomycorrhizal truffle lifestyle.</title>
        <authorList>
            <person name="Murat C."/>
            <person name="Payen T."/>
            <person name="Noel B."/>
            <person name="Kuo A."/>
            <person name="Morin E."/>
            <person name="Chen J."/>
            <person name="Kohler A."/>
            <person name="Krizsan K."/>
            <person name="Balestrini R."/>
            <person name="Da Silva C."/>
            <person name="Montanini B."/>
            <person name="Hainaut M."/>
            <person name="Levati E."/>
            <person name="Barry K.W."/>
            <person name="Belfiori B."/>
            <person name="Cichocki N."/>
            <person name="Clum A."/>
            <person name="Dockter R.B."/>
            <person name="Fauchery L."/>
            <person name="Guy J."/>
            <person name="Iotti M."/>
            <person name="Le Tacon F."/>
            <person name="Lindquist E.A."/>
            <person name="Lipzen A."/>
            <person name="Malagnac F."/>
            <person name="Mello A."/>
            <person name="Molinier V."/>
            <person name="Miyauchi S."/>
            <person name="Poulain J."/>
            <person name="Riccioni C."/>
            <person name="Rubini A."/>
            <person name="Sitrit Y."/>
            <person name="Splivallo R."/>
            <person name="Traeger S."/>
            <person name="Wang M."/>
            <person name="Zifcakova L."/>
            <person name="Wipf D."/>
            <person name="Zambonelli A."/>
            <person name="Paolocci F."/>
            <person name="Nowrousian M."/>
            <person name="Ottonello S."/>
            <person name="Baldrian P."/>
            <person name="Spatafora J.W."/>
            <person name="Henrissat B."/>
            <person name="Nagy L.G."/>
            <person name="Aury J.M."/>
            <person name="Wincker P."/>
            <person name="Grigoriev I.V."/>
            <person name="Bonfante P."/>
            <person name="Martin F.M."/>
        </authorList>
    </citation>
    <scope>NUCLEOTIDE SEQUENCE [LARGE SCALE GENOMIC DNA]</scope>
    <source>
        <strain evidence="3 4">120613-1</strain>
    </source>
</reference>
<feature type="compositionally biased region" description="Basic residues" evidence="1">
    <location>
        <begin position="705"/>
        <end position="715"/>
    </location>
</feature>
<keyword evidence="4" id="KW-1185">Reference proteome</keyword>
<dbReference type="InterPro" id="IPR035979">
    <property type="entry name" value="RBD_domain_sf"/>
</dbReference>
<dbReference type="InterPro" id="IPR012677">
    <property type="entry name" value="Nucleotide-bd_a/b_plait_sf"/>
</dbReference>
<dbReference type="EMBL" id="ML120421">
    <property type="protein sequence ID" value="RPA95825.1"/>
    <property type="molecule type" value="Genomic_DNA"/>
</dbReference>
<dbReference type="GO" id="GO:0003723">
    <property type="term" value="F:RNA binding"/>
    <property type="evidence" value="ECO:0007669"/>
    <property type="project" value="InterPro"/>
</dbReference>
<feature type="compositionally biased region" description="Low complexity" evidence="1">
    <location>
        <begin position="844"/>
        <end position="853"/>
    </location>
</feature>
<evidence type="ECO:0000259" key="2">
    <source>
        <dbReference type="SMART" id="SM00360"/>
    </source>
</evidence>
<evidence type="ECO:0000313" key="4">
    <source>
        <dbReference type="Proteomes" id="UP000276215"/>
    </source>
</evidence>